<evidence type="ECO:0008006" key="3">
    <source>
        <dbReference type="Google" id="ProtNLM"/>
    </source>
</evidence>
<gene>
    <name evidence="1" type="ORF">QZM33_10075</name>
</gene>
<dbReference type="Proteomes" id="UP001171620">
    <property type="component" value="Unassembled WGS sequence"/>
</dbReference>
<evidence type="ECO:0000313" key="1">
    <source>
        <dbReference type="EMBL" id="MDN7795289.1"/>
    </source>
</evidence>
<proteinExistence type="predicted"/>
<comment type="caution">
    <text evidence="1">The sequence shown here is derived from an EMBL/GenBank/DDBJ whole genome shotgun (WGS) entry which is preliminary data.</text>
</comment>
<dbReference type="GeneID" id="93168749"/>
<protein>
    <recommendedName>
        <fullName evidence="3">DUF2946 domain-containing protein</fullName>
    </recommendedName>
</protein>
<dbReference type="EMBL" id="JAUJRV010000005">
    <property type="protein sequence ID" value="MDN7795289.1"/>
    <property type="molecule type" value="Genomic_DNA"/>
</dbReference>
<name>A0AAW7SZP0_BURVI</name>
<organism evidence="1 2">
    <name type="scientific">Burkholderia vietnamiensis</name>
    <dbReference type="NCBI Taxonomy" id="60552"/>
    <lineage>
        <taxon>Bacteria</taxon>
        <taxon>Pseudomonadati</taxon>
        <taxon>Pseudomonadota</taxon>
        <taxon>Betaproteobacteria</taxon>
        <taxon>Burkholderiales</taxon>
        <taxon>Burkholderiaceae</taxon>
        <taxon>Burkholderia</taxon>
        <taxon>Burkholderia cepacia complex</taxon>
    </lineage>
</organism>
<accession>A0AAW7SZP0</accession>
<dbReference type="RefSeq" id="WP_226146172.1">
    <property type="nucleotide sequence ID" value="NZ_CAAAFK010000009.1"/>
</dbReference>
<reference evidence="1" key="1">
    <citation type="submission" date="2023-07" db="EMBL/GenBank/DDBJ databases">
        <title>A collection of bacterial strains from the Burkholderia cepacia Research Laboratory and Repository.</title>
        <authorList>
            <person name="Lipuma J."/>
            <person name="Spilker T."/>
            <person name="Caverly L."/>
        </authorList>
    </citation>
    <scope>NUCLEOTIDE SEQUENCE</scope>
    <source>
        <strain evidence="1">AU44268</strain>
    </source>
</reference>
<evidence type="ECO:0000313" key="2">
    <source>
        <dbReference type="Proteomes" id="UP001171620"/>
    </source>
</evidence>
<sequence length="177" mass="19047">MVIFRPRRRHASAVKLNTGYTACGYTRTRSRCYRFELLVLDSAPMSYWRKLFVVVLLALSLPVQSFAAISMNCVASHAEASETPIVHAGQSMSGHHRDMHGAALAADDHHTYHHGGGHHAHSCSTCAACCFGTGLPAVPSVVVSSDVTRVTTSIPPSAGVVSFLTDGIERPPRHTLV</sequence>
<dbReference type="AlphaFoldDB" id="A0AAW7SZP0"/>